<gene>
    <name evidence="2" type="ORF">EU96_0994</name>
</gene>
<feature type="transmembrane region" description="Helical" evidence="1">
    <location>
        <begin position="14"/>
        <end position="31"/>
    </location>
</feature>
<evidence type="ECO:0000313" key="3">
    <source>
        <dbReference type="Proteomes" id="UP000030445"/>
    </source>
</evidence>
<accession>A0A0A2AA29</accession>
<keyword evidence="1" id="KW-0472">Membrane</keyword>
<dbReference type="AlphaFoldDB" id="A0A0A2AA29"/>
<name>A0A0A2AA29_PROMR</name>
<keyword evidence="1" id="KW-0812">Transmembrane</keyword>
<dbReference type="EMBL" id="JNAM01000010">
    <property type="protein sequence ID" value="KGF97283.1"/>
    <property type="molecule type" value="Genomic_DNA"/>
</dbReference>
<dbReference type="Proteomes" id="UP000030445">
    <property type="component" value="Unassembled WGS sequence"/>
</dbReference>
<evidence type="ECO:0000313" key="2">
    <source>
        <dbReference type="EMBL" id="KGF97283.1"/>
    </source>
</evidence>
<organism evidence="2 3">
    <name type="scientific">Prochlorococcus marinus str. MIT 9302</name>
    <dbReference type="NCBI Taxonomy" id="74545"/>
    <lineage>
        <taxon>Bacteria</taxon>
        <taxon>Bacillati</taxon>
        <taxon>Cyanobacteriota</taxon>
        <taxon>Cyanophyceae</taxon>
        <taxon>Synechococcales</taxon>
        <taxon>Prochlorococcaceae</taxon>
        <taxon>Prochlorococcus</taxon>
    </lineage>
</organism>
<proteinExistence type="predicted"/>
<reference evidence="3" key="1">
    <citation type="journal article" date="2014" name="Sci. Data">
        <title>Genomes of diverse isolates of the marine cyanobacterium Prochlorococcus.</title>
        <authorList>
            <person name="Biller S."/>
            <person name="Berube P."/>
            <person name="Thompson J."/>
            <person name="Kelly L."/>
            <person name="Roggensack S."/>
            <person name="Awad L."/>
            <person name="Roache-Johnson K."/>
            <person name="Ding H."/>
            <person name="Giovannoni S.J."/>
            <person name="Moore L.R."/>
            <person name="Chisholm S.W."/>
        </authorList>
    </citation>
    <scope>NUCLEOTIDE SEQUENCE [LARGE SCALE GENOMIC DNA]</scope>
    <source>
        <strain evidence="3">MIT 9302</strain>
    </source>
</reference>
<evidence type="ECO:0000256" key="1">
    <source>
        <dbReference type="SAM" id="Phobius"/>
    </source>
</evidence>
<comment type="caution">
    <text evidence="2">The sequence shown here is derived from an EMBL/GenBank/DDBJ whole genome shotgun (WGS) entry which is preliminary data.</text>
</comment>
<protein>
    <submittedName>
        <fullName evidence="2">Uncharacterized protein</fullName>
    </submittedName>
</protein>
<sequence>MQSVSKNYLVPIKFLPWIFWVIISLASIYLFKTAWVS</sequence>
<keyword evidence="1" id="KW-1133">Transmembrane helix</keyword>